<dbReference type="EMBL" id="CAJNNV010030867">
    <property type="protein sequence ID" value="CAE8633986.1"/>
    <property type="molecule type" value="Genomic_DNA"/>
</dbReference>
<dbReference type="Proteomes" id="UP000654075">
    <property type="component" value="Unassembled WGS sequence"/>
</dbReference>
<feature type="compositionally biased region" description="Low complexity" evidence="1">
    <location>
        <begin position="405"/>
        <end position="419"/>
    </location>
</feature>
<dbReference type="OrthoDB" id="428604at2759"/>
<dbReference type="PANTHER" id="PTHR11439:SF463">
    <property type="entry name" value="REVERSE TRANSCRIPTASE TY1_COPIA-TYPE DOMAIN-CONTAINING PROTEIN"/>
    <property type="match status" value="1"/>
</dbReference>
<sequence>MCLDLARTGASTIRRETEFLSLLFHTTCLVPLWGLVLTTLPGSGLNPQEAWLLPHDNLSTQRLVPAQRCERMLGPAVDALLRYCQGAPGGASTPYSGPTFVGTMLPGGASTPLAPLHAFGPMTRMCYEPVVRDLSPGRPGMALVRDLSPGRPVMRTGSFVASPADMAAAVRSISPGRTMTSVFGATISTMTSVPGGVLPAQYQLLGDAVCQRALSPIIWQQRSPSPTPGAVPVSPQDQQTLTSPSSRTALASNAATLQAAATAPLPGSPQRCRSLSPSCGVRIATAAELASRAMSPTRAAPPRIVQTRQCPASGVVMISTPRQTPGATMRTTTPSSVRPRPAQQTPAVARLQVAPVPNARATVNRAASSGASSFATRSTAPSSGPGPAARVGTNIGVPAQERRVPGGPRPTTGAGTLPRKASGGSGLVAVAKVDCGQVRGSGQVAVAKVDCGQVRGSPSGVPPKPASGPSVKPVSVQPPKAANAEGDTLFELFSSVLEEPGAAEAVCRQLLAKLPGSGAPVRWEDLLGIDPVPVLSEIAAGSVGSSSASRLLAVKDSCKDSRGCEGWWRALLARHGLYGPGNVLGAAELAELVAAALRMLRDRYAPEEYLRNIRTVHGGSHRLKDRYGGFEFLSRGLLGKSYRCKSRLTREEHVCRQVRKDKLLSPADLIRSEAEVLRSLEHPNFPQIKTLSMPSSTGRPPLRLWLVALAALNMAIPCAADVMCDVKMSAREVMLVDPAEGDEVYTASTLEVECSDVYMEDGEMSATPWDLYMQKCASVGYGERFYNETAKSCQSCPQDLSELPQSLSAQLQGGNMYCQFTGSKCMCSDGMTAAFVAPGVTRCAAADTNCLDYLPMSQMNYNLENPAVVPPALTCTGLPPFAASDINLIFMPQVAKDPLFECLRRLFAEAVENRDDILADWESRRANNRMMVLFMNTQTYQGIEMVVGPSMQQIQSNCNVTLNVFVDTQGTGLNDNVPIAGSLLPIYSPRCVADDMKAISVSLQNDLDLLTTSGFSNVSCVDKMEEMMGRKLSSPMGPGASVSGPEVLQSWDKLQALAEKSAAAKKEKAPPRVHTGLGRARLCAAKRPRIKPGTSPDGCASHLLGAASRPRFQKIGASPAGTRRVPCRATVAQLYQQQQAANAFTEHAAQEAAAAAQTATAAAQAAAQAATQPMNAASQQSLQHMMQAIAQLAQSNVAMQQHQQSTETAFGQMLTTMQAQSAAAQDWPDFAFHYVNYIAAGVDPAMREDAERNVYFSLGHLTKGEALSMVKNTAAPHGLEAWRKLNSKYDPQGPSRVRASLLTLIKPVQCKFNELYAKVDEFYKKKIEYERRNHFQLNHSQFDASDRIRQHIFQVLEFRRCTDDPMDLNYFNGKGDKGKGKGREEKETMAKAKEEKETRAKAKEEKATRRRPIPLGIHASTARKGHKAETCRSKPAHSLEFNATATDSSAAVQAAMNSLALGGMFLGALDDEPAAICLQIFDEIPRAEDCCADSWSVDSGAGLNALPRNRYPDYKVRETRNIKAGTTYTAANGQLIKGHGSKTPVALTASGVLAHADFSVCEVRKPLLSVAKLVDQDNVVVFSKDRSFIKHANGVETELKRENNVFNLPAQVLPARLSNQSKATALGSLDGYHEPRWADQFRESNSISSSGNPKSGGMRPASQEVEEVADEDLLQEAEVGNPNGEAAVPRVLRAPVQPTKEQVEQNVCHLPNGSWCSHCVSGRGLGVQRRAAPGDRQIPVIVTDYFFLGQEEGNEGGPDTLPFLAIKDTRSKAYYCLPVPSKGTQHQYPAKVFSRCLDDLGYKRIIIKSDNEVSYVPTLKYALEKRYGITFAENHVIPAWLVLHAGRLTARFSMSDDGMTAFQKLRGRAFRQEIPEFGECILYQPLNAGGRMNKFDAKFFDGVFVGFGLRTNEFRFGAKDGVIKARCLKRRPPEQQWIVAQVQELQGLPWQPQPGVERIDVLPKLLPIAVEDVLPEMAVGVAVAKMQIKRMYLRKGDLEKHGYTAQCNGCEALRRGQNRVPHSEACRTRIEEAMANNDEGRLRLANDRQHETEQLARVLEQHDQQQDVQMQDDQQQQAFGADSVSPSASRDRPKRRAEDEVEDPRADTGEAEVVGADESMSSLEVTHRQDVLMSLGAINVSEVYSIPRVTLRAPDFDLVPGSSFDIAAPEPITGEVWNLSRRDHREQLKQRILEEKPTLLIGSPPCAPFSALQELNFFKMEPAIVQRMLEDGLQRLEFCVELYNIQMDGGRDFLHEHPGKAASWQHRPSKVGVACPSRGSQKPWHRHVHLIGGKAKLAQQYPPKLVANVLAGLREEMVGRGMLGSMDSGPTCQEAEFDFANMEEEIRDEIEEFWDNVSGKSLPAHLVHEARSEEISEIRKRKIYEKCPVSECWQNTGKRPIGVRWVDVNKGDESAPEVRCRFVAKEIRRTATADFFAEDPTYEEGYCARLLMSMYGTQDAAQNWEMEYTDCLISMGFTAGIGSPCIFRHDKRGLETSVHSDDFTTLGQEKDLLWFAEKLKERHAELLIHSAGVDRDNSKGVTTAGILERIYDDDDSEQLDSKDAADYRSFTMRAAYLGQDRPDIQFAAKELARSMQKPTKRDVFKCKRLARYLKYRPRLLWVYADQPDTDHISFYSDTDDAGCIRSRKSTSCGFLFHAGHLLKSYSSTQAVVSLSSGESEFYGIAKGSSTALGAKAMRADFGREVGVKLYSDATAGVKMSTRKGFGKAKHIARCYLWIQQRILGADDNVADLGTKHLAEAKVKYLLEKANCVFKTGRHKLALNVSVTTSSSEAMPHEMMTA</sequence>
<dbReference type="InterPro" id="IPR011009">
    <property type="entry name" value="Kinase-like_dom_sf"/>
</dbReference>
<gene>
    <name evidence="2" type="ORF">PGLA1383_LOCUS49661</name>
</gene>
<comment type="caution">
    <text evidence="2">The sequence shown here is derived from an EMBL/GenBank/DDBJ whole genome shotgun (WGS) entry which is preliminary data.</text>
</comment>
<feature type="compositionally biased region" description="Low complexity" evidence="1">
    <location>
        <begin position="469"/>
        <end position="480"/>
    </location>
</feature>
<name>A0A813H8G0_POLGL</name>
<dbReference type="CDD" id="cd09272">
    <property type="entry name" value="RNase_HI_RT_Ty1"/>
    <property type="match status" value="1"/>
</dbReference>
<feature type="region of interest" description="Disordered" evidence="1">
    <location>
        <begin position="220"/>
        <end position="247"/>
    </location>
</feature>
<evidence type="ECO:0000313" key="2">
    <source>
        <dbReference type="EMBL" id="CAE8633986.1"/>
    </source>
</evidence>
<dbReference type="SUPFAM" id="SSF56112">
    <property type="entry name" value="Protein kinase-like (PK-like)"/>
    <property type="match status" value="1"/>
</dbReference>
<feature type="region of interest" description="Disordered" evidence="1">
    <location>
        <begin position="1642"/>
        <end position="1667"/>
    </location>
</feature>
<feature type="compositionally biased region" description="Polar residues" evidence="1">
    <location>
        <begin position="365"/>
        <end position="382"/>
    </location>
</feature>
<dbReference type="Gene3D" id="3.30.200.20">
    <property type="entry name" value="Phosphorylase Kinase, domain 1"/>
    <property type="match status" value="1"/>
</dbReference>
<feature type="compositionally biased region" description="Low complexity" evidence="1">
    <location>
        <begin position="2066"/>
        <end position="2077"/>
    </location>
</feature>
<evidence type="ECO:0000256" key="1">
    <source>
        <dbReference type="SAM" id="MobiDB-lite"/>
    </source>
</evidence>
<protein>
    <submittedName>
        <fullName evidence="2">Uncharacterized protein</fullName>
    </submittedName>
</protein>
<organism evidence="2 3">
    <name type="scientific">Polarella glacialis</name>
    <name type="common">Dinoflagellate</name>
    <dbReference type="NCBI Taxonomy" id="89957"/>
    <lineage>
        <taxon>Eukaryota</taxon>
        <taxon>Sar</taxon>
        <taxon>Alveolata</taxon>
        <taxon>Dinophyceae</taxon>
        <taxon>Suessiales</taxon>
        <taxon>Suessiaceae</taxon>
        <taxon>Polarella</taxon>
    </lineage>
</organism>
<feature type="compositionally biased region" description="Basic and acidic residues" evidence="1">
    <location>
        <begin position="1374"/>
        <end position="1407"/>
    </location>
</feature>
<feature type="compositionally biased region" description="Low complexity" evidence="1">
    <location>
        <begin position="1644"/>
        <end position="1657"/>
    </location>
</feature>
<feature type="region of interest" description="Disordered" evidence="1">
    <location>
        <begin position="1372"/>
        <end position="1408"/>
    </location>
</feature>
<feature type="compositionally biased region" description="Polar residues" evidence="1">
    <location>
        <begin position="235"/>
        <end position="247"/>
    </location>
</feature>
<evidence type="ECO:0000313" key="3">
    <source>
        <dbReference type="Proteomes" id="UP000654075"/>
    </source>
</evidence>
<reference evidence="2" key="1">
    <citation type="submission" date="2021-02" db="EMBL/GenBank/DDBJ databases">
        <authorList>
            <person name="Dougan E. K."/>
            <person name="Rhodes N."/>
            <person name="Thang M."/>
            <person name="Chan C."/>
        </authorList>
    </citation>
    <scope>NUCLEOTIDE SEQUENCE</scope>
</reference>
<feature type="region of interest" description="Disordered" evidence="1">
    <location>
        <begin position="2061"/>
        <end position="2122"/>
    </location>
</feature>
<proteinExistence type="predicted"/>
<feature type="region of interest" description="Disordered" evidence="1">
    <location>
        <begin position="454"/>
        <end position="480"/>
    </location>
</feature>
<accession>A0A813H8G0</accession>
<feature type="region of interest" description="Disordered" evidence="1">
    <location>
        <begin position="362"/>
        <end position="422"/>
    </location>
</feature>
<feature type="region of interest" description="Disordered" evidence="1">
    <location>
        <begin position="318"/>
        <end position="346"/>
    </location>
</feature>
<keyword evidence="3" id="KW-1185">Reference proteome</keyword>
<dbReference type="PANTHER" id="PTHR11439">
    <property type="entry name" value="GAG-POL-RELATED RETROTRANSPOSON"/>
    <property type="match status" value="1"/>
</dbReference>
<feature type="compositionally biased region" description="Polar residues" evidence="1">
    <location>
        <begin position="320"/>
        <end position="346"/>
    </location>
</feature>